<comment type="catalytic activity">
    <reaction evidence="1">
        <text>chorismate = isochorismate</text>
        <dbReference type="Rhea" id="RHEA:18985"/>
        <dbReference type="ChEBI" id="CHEBI:29748"/>
        <dbReference type="ChEBI" id="CHEBI:29780"/>
        <dbReference type="EC" id="5.4.4.2"/>
    </reaction>
</comment>
<evidence type="ECO:0000256" key="1">
    <source>
        <dbReference type="ARBA" id="ARBA00000799"/>
    </source>
</evidence>
<dbReference type="NCBIfam" id="TIGR00543">
    <property type="entry name" value="isochor_syn"/>
    <property type="match status" value="1"/>
</dbReference>
<dbReference type="InterPro" id="IPR004561">
    <property type="entry name" value="IsoChor_synthase"/>
</dbReference>
<evidence type="ECO:0000313" key="8">
    <source>
        <dbReference type="Proteomes" id="UP001500121"/>
    </source>
</evidence>
<evidence type="ECO:0000313" key="7">
    <source>
        <dbReference type="EMBL" id="GAA4756175.1"/>
    </source>
</evidence>
<dbReference type="InterPro" id="IPR015890">
    <property type="entry name" value="Chorismate_C"/>
</dbReference>
<dbReference type="InterPro" id="IPR005801">
    <property type="entry name" value="ADC_synthase"/>
</dbReference>
<comment type="caution">
    <text evidence="7">The sequence shown here is derived from an EMBL/GenBank/DDBJ whole genome shotgun (WGS) entry which is preliminary data.</text>
</comment>
<gene>
    <name evidence="7" type="ORF">GCM10025783_31880</name>
</gene>
<dbReference type="PANTHER" id="PTHR42839">
    <property type="entry name" value="ISOCHORISMATE SYNTHASE ENTC"/>
    <property type="match status" value="1"/>
</dbReference>
<dbReference type="Pfam" id="PF00425">
    <property type="entry name" value="Chorismate_bind"/>
    <property type="match status" value="1"/>
</dbReference>
<evidence type="ECO:0000256" key="4">
    <source>
        <dbReference type="ARBA" id="ARBA00023235"/>
    </source>
</evidence>
<keyword evidence="8" id="KW-1185">Reference proteome</keyword>
<keyword evidence="4" id="KW-0413">Isomerase</keyword>
<evidence type="ECO:0000259" key="6">
    <source>
        <dbReference type="Pfam" id="PF00425"/>
    </source>
</evidence>
<evidence type="ECO:0000256" key="5">
    <source>
        <dbReference type="ARBA" id="ARBA00041564"/>
    </source>
</evidence>
<proteinExistence type="inferred from homology"/>
<reference evidence="8" key="1">
    <citation type="journal article" date="2019" name="Int. J. Syst. Evol. Microbiol.">
        <title>The Global Catalogue of Microorganisms (GCM) 10K type strain sequencing project: providing services to taxonomists for standard genome sequencing and annotation.</title>
        <authorList>
            <consortium name="The Broad Institute Genomics Platform"/>
            <consortium name="The Broad Institute Genome Sequencing Center for Infectious Disease"/>
            <person name="Wu L."/>
            <person name="Ma J."/>
        </authorList>
    </citation>
    <scope>NUCLEOTIDE SEQUENCE [LARGE SCALE GENOMIC DNA]</scope>
    <source>
        <strain evidence="8">JCM 19015</strain>
    </source>
</reference>
<protein>
    <recommendedName>
        <fullName evidence="3">isochorismate synthase</fullName>
        <ecNumber evidence="3">5.4.4.2</ecNumber>
    </recommendedName>
    <alternativeName>
        <fullName evidence="5">Isochorismate mutase</fullName>
    </alternativeName>
</protein>
<sequence>MANEEPPFPVTIRRIVDPGAHMDEARARFGAPTAVWRHGDTARIGYGVAARLVFSGPDRIRDAAARWRALIAAAAVDSEVADAAPVAFGAFAFAEDSAAESVLLLPREVVVVREGSAHLVELPDLGSGTAPASPPHAAAFAPEDYERAVAEAVRRIRAGALEKVVLARDLVIEAPRFDLEAALDALADRYRGGWIFAVDGLFGASPETLATVTGGLATSRVLAGTAPRSDDPVADAANRDRLLDSPKNRFEHALAVDSLLLTLGGATEDLTLGRPFALGLPNVWHLATDATARIGHDVGALDLVALLHPTAAVAGAPREDALATIRALEPFDRRRYAGPVGWIDGTGDGEWAIGLRSAEVEGPDRVRAYAGAGVVAASDAHQELEETRWKFQPIQEALAAVTAPH</sequence>
<evidence type="ECO:0000256" key="3">
    <source>
        <dbReference type="ARBA" id="ARBA00012824"/>
    </source>
</evidence>
<accession>A0ABP8ZH56</accession>
<feature type="domain" description="Chorismate-utilising enzyme C-terminal" evidence="6">
    <location>
        <begin position="142"/>
        <end position="390"/>
    </location>
</feature>
<dbReference type="EC" id="5.4.4.2" evidence="3"/>
<evidence type="ECO:0000256" key="2">
    <source>
        <dbReference type="ARBA" id="ARBA00005297"/>
    </source>
</evidence>
<name>A0ABP8ZH56_9MICO</name>
<comment type="similarity">
    <text evidence="2">Belongs to the isochorismate synthase family.</text>
</comment>
<dbReference type="PANTHER" id="PTHR42839:SF2">
    <property type="entry name" value="ISOCHORISMATE SYNTHASE ENTC"/>
    <property type="match status" value="1"/>
</dbReference>
<dbReference type="Proteomes" id="UP001500121">
    <property type="component" value="Unassembled WGS sequence"/>
</dbReference>
<dbReference type="EMBL" id="BAABLP010000009">
    <property type="protein sequence ID" value="GAA4756175.1"/>
    <property type="molecule type" value="Genomic_DNA"/>
</dbReference>
<dbReference type="SUPFAM" id="SSF56322">
    <property type="entry name" value="ADC synthase"/>
    <property type="match status" value="1"/>
</dbReference>
<dbReference type="Gene3D" id="3.60.120.10">
    <property type="entry name" value="Anthranilate synthase"/>
    <property type="match status" value="1"/>
</dbReference>
<organism evidence="7 8">
    <name type="scientific">Amnibacterium soli</name>
    <dbReference type="NCBI Taxonomy" id="1282736"/>
    <lineage>
        <taxon>Bacteria</taxon>
        <taxon>Bacillati</taxon>
        <taxon>Actinomycetota</taxon>
        <taxon>Actinomycetes</taxon>
        <taxon>Micrococcales</taxon>
        <taxon>Microbacteriaceae</taxon>
        <taxon>Amnibacterium</taxon>
    </lineage>
</organism>